<dbReference type="Proteomes" id="UP000276526">
    <property type="component" value="Unassembled WGS sequence"/>
</dbReference>
<name>A0A3R8VSX7_9CORY</name>
<dbReference type="EMBL" id="PQNK01000017">
    <property type="protein sequence ID" value="RRO85800.1"/>
    <property type="molecule type" value="Genomic_DNA"/>
</dbReference>
<feature type="transmembrane region" description="Helical" evidence="1">
    <location>
        <begin position="101"/>
        <end position="125"/>
    </location>
</feature>
<proteinExistence type="predicted"/>
<evidence type="ECO:0000313" key="2">
    <source>
        <dbReference type="EMBL" id="RRO85800.1"/>
    </source>
</evidence>
<organism evidence="2 3">
    <name type="scientific">Corynebacterium bovis</name>
    <dbReference type="NCBI Taxonomy" id="36808"/>
    <lineage>
        <taxon>Bacteria</taxon>
        <taxon>Bacillati</taxon>
        <taxon>Actinomycetota</taxon>
        <taxon>Actinomycetes</taxon>
        <taxon>Mycobacteriales</taxon>
        <taxon>Corynebacteriaceae</taxon>
        <taxon>Corynebacterium</taxon>
    </lineage>
</organism>
<evidence type="ECO:0000256" key="1">
    <source>
        <dbReference type="SAM" id="Phobius"/>
    </source>
</evidence>
<feature type="transmembrane region" description="Helical" evidence="1">
    <location>
        <begin position="56"/>
        <end position="74"/>
    </location>
</feature>
<protein>
    <submittedName>
        <fullName evidence="2">TIGR02611 family protein</fullName>
    </submittedName>
</protein>
<dbReference type="InterPro" id="IPR019099">
    <property type="entry name" value="Uncharacterised_PGPGW_TM"/>
</dbReference>
<evidence type="ECO:0000313" key="3">
    <source>
        <dbReference type="Proteomes" id="UP000276526"/>
    </source>
</evidence>
<keyword evidence="1" id="KW-0812">Transmembrane</keyword>
<comment type="caution">
    <text evidence="2">The sequence shown here is derived from an EMBL/GenBank/DDBJ whole genome shotgun (WGS) entry which is preliminary data.</text>
</comment>
<dbReference type="InterPro" id="IPR013434">
    <property type="entry name" value="CHP02611"/>
</dbReference>
<gene>
    <name evidence="2" type="ORF">CXF48_09530</name>
</gene>
<dbReference type="RefSeq" id="WP_125172919.1">
    <property type="nucleotide sequence ID" value="NZ_JAPJOD010000008.1"/>
</dbReference>
<reference evidence="2 3" key="1">
    <citation type="submission" date="2018-01" db="EMBL/GenBank/DDBJ databases">
        <title>Twenty Corynebacterium bovis Genomes.</title>
        <authorList>
            <person name="Gulvik C.A."/>
        </authorList>
    </citation>
    <scope>NUCLEOTIDE SEQUENCE [LARGE SCALE GENOMIC DNA]</scope>
    <source>
        <strain evidence="2 3">F6900</strain>
    </source>
</reference>
<sequence>MASMRDTIGEKVEKLTAHHSALKERRHGYLVRPLTLIVGWLVVIGGIVTIPAPGPGWVTVFVGVGILSLELRWAQRLLEWGVARYDVFDDWFHRQSRGTRWVLVALLIVVIWVVFAAIAWAMWWFGLAGWLDPVAARLGLHR</sequence>
<dbReference type="Pfam" id="PF09656">
    <property type="entry name" value="PGPGW"/>
    <property type="match status" value="1"/>
</dbReference>
<dbReference type="NCBIfam" id="TIGR02611">
    <property type="entry name" value="TIGR02611 family protein"/>
    <property type="match status" value="1"/>
</dbReference>
<keyword evidence="1" id="KW-1133">Transmembrane helix</keyword>
<accession>A0A3R8VSX7</accession>
<feature type="transmembrane region" description="Helical" evidence="1">
    <location>
        <begin position="29"/>
        <end position="50"/>
    </location>
</feature>
<dbReference type="AlphaFoldDB" id="A0A3R8VSX7"/>
<keyword evidence="1" id="KW-0472">Membrane</keyword>